<dbReference type="PATRIC" id="fig|1268072.3.peg.1195"/>
<accession>X4Z8P8</accession>
<evidence type="ECO:0000313" key="2">
    <source>
        <dbReference type="Proteomes" id="UP000019772"/>
    </source>
</evidence>
<protein>
    <submittedName>
        <fullName evidence="1">Uncharacterized protein</fullName>
    </submittedName>
</protein>
<dbReference type="Proteomes" id="UP000019772">
    <property type="component" value="Chromosome"/>
</dbReference>
<reference evidence="1 2" key="1">
    <citation type="journal article" date="2014" name="PLoS Genet.">
        <title>Comparative Genomic Analysis of N2-Fixing and Non-N2-Fixing Paenibacillus spp.: Organization, Evolution and Expression of the Nitrogen Fixation Genes.</title>
        <authorList>
            <person name="Xie J.B."/>
            <person name="Du Z."/>
            <person name="Bai L."/>
            <person name="Tian C."/>
            <person name="Zhang Y."/>
            <person name="Xie J.Y."/>
            <person name="Wang T."/>
            <person name="Liu X."/>
            <person name="Chen X."/>
            <person name="Cheng Q."/>
            <person name="Chen S."/>
            <person name="Li J."/>
        </authorList>
    </citation>
    <scope>NUCLEOTIDE SEQUENCE [LARGE SCALE GENOMIC DNA]</scope>
    <source>
        <strain evidence="1 2">T27</strain>
    </source>
</reference>
<organism evidence="1 2">
    <name type="scientific">Paenibacillus sabinae T27</name>
    <dbReference type="NCBI Taxonomy" id="1268072"/>
    <lineage>
        <taxon>Bacteria</taxon>
        <taxon>Bacillati</taxon>
        <taxon>Bacillota</taxon>
        <taxon>Bacilli</taxon>
        <taxon>Bacillales</taxon>
        <taxon>Paenibacillaceae</taxon>
        <taxon>Paenibacillus</taxon>
    </lineage>
</organism>
<proteinExistence type="predicted"/>
<dbReference type="AlphaFoldDB" id="X4Z8P8"/>
<dbReference type="HOGENOM" id="CLU_114933_0_0_9"/>
<dbReference type="eggNOG" id="COG0784">
    <property type="taxonomic scope" value="Bacteria"/>
</dbReference>
<dbReference type="KEGG" id="psab:PSAB_05750"/>
<dbReference type="EMBL" id="CP004078">
    <property type="protein sequence ID" value="AHV96086.1"/>
    <property type="molecule type" value="Genomic_DNA"/>
</dbReference>
<keyword evidence="2" id="KW-1185">Reference proteome</keyword>
<sequence>MAAGLSARFEWTGTDYFELMRELVLPPDDMSELLQAIQSIFLGERLVYSGRFPMPPFLRRGKWFQIEAFPILDESNGATSFVLLSHRYTASVTDSSPAKAPVMNHYRKPLPFLPICASCKSVHKGGQWVPIERFLQQELHVELTHDICPSCIAELYPQYARVLNGLAE</sequence>
<evidence type="ECO:0000313" key="1">
    <source>
        <dbReference type="EMBL" id="AHV96086.1"/>
    </source>
</evidence>
<dbReference type="STRING" id="1268072.PSAB_05750"/>
<gene>
    <name evidence="1" type="ORF">PSAB_05750</name>
</gene>
<name>X4Z8P8_9BACL</name>